<protein>
    <submittedName>
        <fullName evidence="6">Prolyl oligopeptidase family serine peptidase</fullName>
    </submittedName>
</protein>
<proteinExistence type="predicted"/>
<keyword evidence="2 4" id="KW-0732">Signal</keyword>
<sequence length="395" mass="44012">MTRHAMLLIAVLLLGCPLAGRAQNYDESKAGTYVLPELLQTESKEKIDNAKDWETKRRPELLALFEEHVYGRMPASYDKIGFRLTRVDPAAMQGRAILKEVEITVTEKSDSVKINLILFVPAGRKKPAPAMLLINNRSRRNTLASRDSVSGFWPAEQVIASGYAIAAFHYSDAAPDNKDTYQQGVLRLYPELARADDGMKAVGAWAWAASRAMDYLVTDKDIDARKVGVVGHSRGGKATLWAAAQDQRFAICFSNCSGNTGAALSRRNFGESVAVINRQFPHWFNNNYKQYNDNEQALPVDQHMLIALMAPRPVYATNATKDLWADPTGTFLAIKHAEPVFALYKQPSHLPAVPPAPDTPVTRPPLGYHNRTGVHDLTFFDWAQFVRFADAYYAK</sequence>
<gene>
    <name evidence="6" type="ORF">HWI92_10400</name>
</gene>
<evidence type="ECO:0000313" key="6">
    <source>
        <dbReference type="EMBL" id="QRR01285.1"/>
    </source>
</evidence>
<organism evidence="6 7">
    <name type="scientific">Dyadobacter sandarakinus</name>
    <dbReference type="NCBI Taxonomy" id="2747268"/>
    <lineage>
        <taxon>Bacteria</taxon>
        <taxon>Pseudomonadati</taxon>
        <taxon>Bacteroidota</taxon>
        <taxon>Cytophagia</taxon>
        <taxon>Cytophagales</taxon>
        <taxon>Spirosomataceae</taxon>
        <taxon>Dyadobacter</taxon>
    </lineage>
</organism>
<feature type="chain" id="PRO_5047152323" evidence="4">
    <location>
        <begin position="23"/>
        <end position="395"/>
    </location>
</feature>
<dbReference type="Gene3D" id="3.40.50.1820">
    <property type="entry name" value="alpha/beta hydrolase"/>
    <property type="match status" value="1"/>
</dbReference>
<dbReference type="PROSITE" id="PS51257">
    <property type="entry name" value="PROKAR_LIPOPROTEIN"/>
    <property type="match status" value="1"/>
</dbReference>
<dbReference type="PANTHER" id="PTHR22946">
    <property type="entry name" value="DIENELACTONE HYDROLASE DOMAIN-CONTAINING PROTEIN-RELATED"/>
    <property type="match status" value="1"/>
</dbReference>
<evidence type="ECO:0000313" key="7">
    <source>
        <dbReference type="Proteomes" id="UP000612680"/>
    </source>
</evidence>
<evidence type="ECO:0000256" key="4">
    <source>
        <dbReference type="SAM" id="SignalP"/>
    </source>
</evidence>
<evidence type="ECO:0000256" key="1">
    <source>
        <dbReference type="ARBA" id="ARBA00022487"/>
    </source>
</evidence>
<dbReference type="Pfam" id="PF22244">
    <property type="entry name" value="GCE_fung"/>
    <property type="match status" value="1"/>
</dbReference>
<dbReference type="InterPro" id="IPR054579">
    <property type="entry name" value="GCE-like_dom"/>
</dbReference>
<keyword evidence="1" id="KW-0719">Serine esterase</keyword>
<evidence type="ECO:0000259" key="5">
    <source>
        <dbReference type="Pfam" id="PF22244"/>
    </source>
</evidence>
<evidence type="ECO:0000256" key="2">
    <source>
        <dbReference type="ARBA" id="ARBA00022729"/>
    </source>
</evidence>
<accession>A0ABX7I672</accession>
<dbReference type="PANTHER" id="PTHR22946:SF8">
    <property type="entry name" value="ACETYL XYLAN ESTERASE DOMAIN-CONTAINING PROTEIN"/>
    <property type="match status" value="1"/>
</dbReference>
<dbReference type="RefSeq" id="WP_204663445.1">
    <property type="nucleotide sequence ID" value="NZ_CP056775.1"/>
</dbReference>
<dbReference type="Proteomes" id="UP000612680">
    <property type="component" value="Chromosome"/>
</dbReference>
<evidence type="ECO:0000256" key="3">
    <source>
        <dbReference type="ARBA" id="ARBA00022801"/>
    </source>
</evidence>
<name>A0ABX7I672_9BACT</name>
<dbReference type="EMBL" id="CP056775">
    <property type="protein sequence ID" value="QRR01285.1"/>
    <property type="molecule type" value="Genomic_DNA"/>
</dbReference>
<feature type="signal peptide" evidence="4">
    <location>
        <begin position="1"/>
        <end position="22"/>
    </location>
</feature>
<dbReference type="SUPFAM" id="SSF53474">
    <property type="entry name" value="alpha/beta-Hydrolases"/>
    <property type="match status" value="1"/>
</dbReference>
<keyword evidence="3" id="KW-0378">Hydrolase</keyword>
<keyword evidence="7" id="KW-1185">Reference proteome</keyword>
<feature type="domain" description="4-O-methyl-glucuronoyl methylesterase-like" evidence="5">
    <location>
        <begin position="103"/>
        <end position="342"/>
    </location>
</feature>
<reference evidence="6 7" key="1">
    <citation type="submission" date="2020-06" db="EMBL/GenBank/DDBJ databases">
        <title>Dyadobacter sandarakinus sp. nov., isolated from the soil of the Arctic Yellow River Station.</title>
        <authorList>
            <person name="Zhang Y."/>
            <person name="Peng F."/>
        </authorList>
    </citation>
    <scope>NUCLEOTIDE SEQUENCE [LARGE SCALE GENOMIC DNA]</scope>
    <source>
        <strain evidence="6 7">Q3-56</strain>
    </source>
</reference>
<dbReference type="InterPro" id="IPR050261">
    <property type="entry name" value="FrsA_esterase"/>
</dbReference>
<dbReference type="InterPro" id="IPR029058">
    <property type="entry name" value="AB_hydrolase_fold"/>
</dbReference>